<evidence type="ECO:0000313" key="2">
    <source>
        <dbReference type="RefSeq" id="XP_059600712.1"/>
    </source>
</evidence>
<dbReference type="KEGG" id="ang:An04g09800"/>
<organism evidence="2">
    <name type="scientific">Aspergillus niger</name>
    <dbReference type="NCBI Taxonomy" id="5061"/>
    <lineage>
        <taxon>Eukaryota</taxon>
        <taxon>Fungi</taxon>
        <taxon>Dikarya</taxon>
        <taxon>Ascomycota</taxon>
        <taxon>Pezizomycotina</taxon>
        <taxon>Eurotiomycetes</taxon>
        <taxon>Eurotiomycetidae</taxon>
        <taxon>Eurotiales</taxon>
        <taxon>Aspergillaceae</taxon>
        <taxon>Aspergillus</taxon>
        <taxon>Aspergillus subgen. Circumdati</taxon>
    </lineage>
</organism>
<dbReference type="AlphaFoldDB" id="A0AAJ8DYT4"/>
<feature type="region of interest" description="Disordered" evidence="1">
    <location>
        <begin position="1"/>
        <end position="39"/>
    </location>
</feature>
<reference evidence="2" key="2">
    <citation type="submission" date="2025-08" db="UniProtKB">
        <authorList>
            <consortium name="RefSeq"/>
        </authorList>
    </citation>
    <scope>IDENTIFICATION</scope>
</reference>
<dbReference type="GeneID" id="84591059"/>
<protein>
    <submittedName>
        <fullName evidence="2">Uncharacterized protein</fullName>
    </submittedName>
</protein>
<name>A0AAJ8DYT4_ASPNG</name>
<proteinExistence type="predicted"/>
<gene>
    <name evidence="2" type="ORF">An04g09800</name>
</gene>
<reference evidence="2" key="1">
    <citation type="submission" date="2025-02" db="EMBL/GenBank/DDBJ databases">
        <authorList>
            <consortium name="NCBI Genome Project"/>
        </authorList>
    </citation>
    <scope>NUCLEOTIDE SEQUENCE</scope>
</reference>
<sequence length="147" mass="16224">MVIKRRRWNGRAEGKIQGGPAKTGKAAKRGGKRLDHVRSPDRTNEYKDVEGYLMMILGYPGATGHGGDSQGLTGPADHWGWREYWVKVCEGGHEVLLATMNSPAAVNRPDSAYLSIDTHRRYVTVDGESGRSTLRCLLSIQGRDDSK</sequence>
<dbReference type="RefSeq" id="XP_059600712.1">
    <property type="nucleotide sequence ID" value="XM_059747785.1"/>
</dbReference>
<accession>A0AAJ8DYT4</accession>
<evidence type="ECO:0000256" key="1">
    <source>
        <dbReference type="SAM" id="MobiDB-lite"/>
    </source>
</evidence>
<dbReference type="VEuPathDB" id="FungiDB:An04g09800"/>